<dbReference type="SFLD" id="SFLDG01099">
    <property type="entry name" value="Uncharacterised_Radical_SAM_Su"/>
    <property type="match status" value="1"/>
</dbReference>
<name>A0A9D2H336_9FIRM</name>
<dbReference type="PANTHER" id="PTHR43075">
    <property type="entry name" value="FORMATE LYASE ACTIVATING ENZYME, PUTATIVE (AFU_ORTHOLOGUE AFUA_2G15630)-RELATED"/>
    <property type="match status" value="1"/>
</dbReference>
<keyword evidence="4 5" id="KW-0411">Iron-sulfur</keyword>
<dbReference type="PANTHER" id="PTHR43075:SF1">
    <property type="entry name" value="FORMATE LYASE ACTIVATING ENZYME, PUTATIVE (AFU_ORTHOLOGUE AFUA_2G15630)-RELATED"/>
    <property type="match status" value="1"/>
</dbReference>
<dbReference type="SUPFAM" id="SSF102114">
    <property type="entry name" value="Radical SAM enzymes"/>
    <property type="match status" value="1"/>
</dbReference>
<feature type="binding site" evidence="5">
    <location>
        <position position="62"/>
    </location>
    <ligand>
        <name>[4Fe-4S] cluster</name>
        <dbReference type="ChEBI" id="CHEBI:49883"/>
        <note>4Fe-4S-S-AdoMet</note>
    </ligand>
</feature>
<feature type="binding site" evidence="5">
    <location>
        <position position="55"/>
    </location>
    <ligand>
        <name>[4Fe-4S] cluster</name>
        <dbReference type="ChEBI" id="CHEBI:49883"/>
        <note>4Fe-4S-S-AdoMet</note>
    </ligand>
</feature>
<dbReference type="SFLD" id="SFLDS00029">
    <property type="entry name" value="Radical_SAM"/>
    <property type="match status" value="1"/>
</dbReference>
<dbReference type="Gene3D" id="3.20.20.70">
    <property type="entry name" value="Aldolase class I"/>
    <property type="match status" value="1"/>
</dbReference>
<comment type="cofactor">
    <cofactor evidence="5">
        <name>[4Fe-4S] cluster</name>
        <dbReference type="ChEBI" id="CHEBI:49883"/>
    </cofactor>
    <text evidence="5">Binds 1 [4Fe-4S] cluster. The cluster is coordinated with 3 cysteines and an exchangeable S-adenosyl-L-methionine.</text>
</comment>
<dbReference type="InterPro" id="IPR016431">
    <property type="entry name" value="Pyrv-formate_lyase-activ_prd"/>
</dbReference>
<evidence type="ECO:0000256" key="1">
    <source>
        <dbReference type="ARBA" id="ARBA00022691"/>
    </source>
</evidence>
<feature type="domain" description="Radical SAM core" evidence="6">
    <location>
        <begin position="50"/>
        <end position="179"/>
    </location>
</feature>
<protein>
    <submittedName>
        <fullName evidence="7">Radical SAM protein</fullName>
    </submittedName>
</protein>
<evidence type="ECO:0000313" key="8">
    <source>
        <dbReference type="Proteomes" id="UP000824221"/>
    </source>
</evidence>
<proteinExistence type="predicted"/>
<dbReference type="EMBL" id="DXAJ01000070">
    <property type="protein sequence ID" value="HJA02650.1"/>
    <property type="molecule type" value="Genomic_DNA"/>
</dbReference>
<dbReference type="Pfam" id="PF04055">
    <property type="entry name" value="Radical_SAM"/>
    <property type="match status" value="1"/>
</dbReference>
<gene>
    <name evidence="7" type="ORF">H9797_04640</name>
</gene>
<evidence type="ECO:0000256" key="5">
    <source>
        <dbReference type="PIRSR" id="PIRSR004869-50"/>
    </source>
</evidence>
<dbReference type="GO" id="GO:0051536">
    <property type="term" value="F:iron-sulfur cluster binding"/>
    <property type="evidence" value="ECO:0007669"/>
    <property type="project" value="UniProtKB-KW"/>
</dbReference>
<dbReference type="InterPro" id="IPR040085">
    <property type="entry name" value="MJ0674-like"/>
</dbReference>
<dbReference type="InterPro" id="IPR007197">
    <property type="entry name" value="rSAM"/>
</dbReference>
<evidence type="ECO:0000259" key="6">
    <source>
        <dbReference type="Pfam" id="PF04055"/>
    </source>
</evidence>
<sequence>MECRLCPVQCGADREKTFGRCGVKGLTVAKYYLHPFEEPPISHKNGSGTVFFGGCSLRCVFCQNYEVSRAKLGKSVTPQELIGIFRELEEMGADNINLVTPDHVSDLIAEALALYRPSIPVVYNSSGYALVSALERIDPFVDVYLPDFKFCSPALSERYTGRKDYFERASEAVAFMAKKPVSYDETGKMLSGCIVRHLVLPMCTSDSLKVLDFLKGVIPEDVPLSLMRQYTPMGEIEGFPELARPITAREYRRVVDYAEALGFETIFTQEKESAEKAFIHSWDF</sequence>
<keyword evidence="2 5" id="KW-0479">Metal-binding</keyword>
<accession>A0A9D2H336</accession>
<dbReference type="CDD" id="cd01335">
    <property type="entry name" value="Radical_SAM"/>
    <property type="match status" value="1"/>
</dbReference>
<reference evidence="7" key="2">
    <citation type="submission" date="2021-04" db="EMBL/GenBank/DDBJ databases">
        <authorList>
            <person name="Gilroy R."/>
        </authorList>
    </citation>
    <scope>NUCLEOTIDE SEQUENCE</scope>
    <source>
        <strain evidence="7">CHK156-179</strain>
    </source>
</reference>
<dbReference type="InterPro" id="IPR058240">
    <property type="entry name" value="rSAM_sf"/>
</dbReference>
<reference evidence="7" key="1">
    <citation type="journal article" date="2021" name="PeerJ">
        <title>Extensive microbial diversity within the chicken gut microbiome revealed by metagenomics and culture.</title>
        <authorList>
            <person name="Gilroy R."/>
            <person name="Ravi A."/>
            <person name="Getino M."/>
            <person name="Pursley I."/>
            <person name="Horton D.L."/>
            <person name="Alikhan N.F."/>
            <person name="Baker D."/>
            <person name="Gharbi K."/>
            <person name="Hall N."/>
            <person name="Watson M."/>
            <person name="Adriaenssens E.M."/>
            <person name="Foster-Nyarko E."/>
            <person name="Jarju S."/>
            <person name="Secka A."/>
            <person name="Antonio M."/>
            <person name="Oren A."/>
            <person name="Chaudhuri R.R."/>
            <person name="La Ragione R."/>
            <person name="Hildebrand F."/>
            <person name="Pallen M.J."/>
        </authorList>
    </citation>
    <scope>NUCLEOTIDE SEQUENCE</scope>
    <source>
        <strain evidence="7">CHK156-179</strain>
    </source>
</reference>
<evidence type="ECO:0000256" key="4">
    <source>
        <dbReference type="ARBA" id="ARBA00023014"/>
    </source>
</evidence>
<organism evidence="7 8">
    <name type="scientific">Candidatus Gallimonas gallistercoris</name>
    <dbReference type="NCBI Taxonomy" id="2838602"/>
    <lineage>
        <taxon>Bacteria</taxon>
        <taxon>Bacillati</taxon>
        <taxon>Bacillota</taxon>
        <taxon>Clostridia</taxon>
        <taxon>Candidatus Gallimonas</taxon>
    </lineage>
</organism>
<dbReference type="Proteomes" id="UP000824221">
    <property type="component" value="Unassembled WGS sequence"/>
</dbReference>
<dbReference type="GO" id="GO:0003824">
    <property type="term" value="F:catalytic activity"/>
    <property type="evidence" value="ECO:0007669"/>
    <property type="project" value="InterPro"/>
</dbReference>
<keyword evidence="1 5" id="KW-0949">S-adenosyl-L-methionine</keyword>
<evidence type="ECO:0000256" key="2">
    <source>
        <dbReference type="ARBA" id="ARBA00022723"/>
    </source>
</evidence>
<keyword evidence="3 5" id="KW-0408">Iron</keyword>
<dbReference type="AlphaFoldDB" id="A0A9D2H336"/>
<dbReference type="GO" id="GO:0046872">
    <property type="term" value="F:metal ion binding"/>
    <property type="evidence" value="ECO:0007669"/>
    <property type="project" value="UniProtKB-KW"/>
</dbReference>
<dbReference type="InterPro" id="IPR013785">
    <property type="entry name" value="Aldolase_TIM"/>
</dbReference>
<dbReference type="PIRSF" id="PIRSF004869">
    <property type="entry name" value="PflX_prd"/>
    <property type="match status" value="1"/>
</dbReference>
<feature type="binding site" evidence="5">
    <location>
        <position position="59"/>
    </location>
    <ligand>
        <name>[4Fe-4S] cluster</name>
        <dbReference type="ChEBI" id="CHEBI:49883"/>
        <note>4Fe-4S-S-AdoMet</note>
    </ligand>
</feature>
<evidence type="ECO:0000256" key="3">
    <source>
        <dbReference type="ARBA" id="ARBA00023004"/>
    </source>
</evidence>
<evidence type="ECO:0000313" key="7">
    <source>
        <dbReference type="EMBL" id="HJA02650.1"/>
    </source>
</evidence>
<comment type="caution">
    <text evidence="7">The sequence shown here is derived from an EMBL/GenBank/DDBJ whole genome shotgun (WGS) entry which is preliminary data.</text>
</comment>